<evidence type="ECO:0000313" key="3">
    <source>
        <dbReference type="EMBL" id="MST86640.1"/>
    </source>
</evidence>
<dbReference type="SUPFAM" id="SSF63411">
    <property type="entry name" value="LuxS/MPP-like metallohydrolase"/>
    <property type="match status" value="1"/>
</dbReference>
<keyword evidence="4" id="KW-1185">Reference proteome</keyword>
<comment type="caution">
    <text evidence="3">The sequence shown here is derived from an EMBL/GenBank/DDBJ whole genome shotgun (WGS) entry which is preliminary data.</text>
</comment>
<organism evidence="3 4">
    <name type="scientific">Lactobacillus porci</name>
    <dbReference type="NCBI Taxonomy" id="2012477"/>
    <lineage>
        <taxon>Bacteria</taxon>
        <taxon>Bacillati</taxon>
        <taxon>Bacillota</taxon>
        <taxon>Bacilli</taxon>
        <taxon>Lactobacillales</taxon>
        <taxon>Lactobacillaceae</taxon>
        <taxon>Lactobacillus</taxon>
    </lineage>
</organism>
<dbReference type="Proteomes" id="UP000438120">
    <property type="component" value="Unassembled WGS sequence"/>
</dbReference>
<dbReference type="PANTHER" id="PTHR11851:SF134">
    <property type="entry name" value="ZINC-DEPENDENT PROTEASE"/>
    <property type="match status" value="1"/>
</dbReference>
<name>A0A6A8MDK1_9LACO</name>
<dbReference type="PANTHER" id="PTHR11851">
    <property type="entry name" value="METALLOPROTEASE"/>
    <property type="match status" value="1"/>
</dbReference>
<dbReference type="InterPro" id="IPR011765">
    <property type="entry name" value="Pept_M16_N"/>
</dbReference>
<proteinExistence type="predicted"/>
<dbReference type="Pfam" id="PF05193">
    <property type="entry name" value="Peptidase_M16_C"/>
    <property type="match status" value="1"/>
</dbReference>
<reference evidence="3 4" key="1">
    <citation type="submission" date="2019-08" db="EMBL/GenBank/DDBJ databases">
        <title>In-depth cultivation of the pig gut microbiome towards novel bacterial diversity and tailored functional studies.</title>
        <authorList>
            <person name="Wylensek D."/>
            <person name="Hitch T.C.A."/>
            <person name="Clavel T."/>
        </authorList>
    </citation>
    <scope>NUCLEOTIDE SEQUENCE [LARGE SCALE GENOMIC DNA]</scope>
    <source>
        <strain evidence="3 4">Bifido-178-WT-2B</strain>
    </source>
</reference>
<dbReference type="RefSeq" id="WP_154547612.1">
    <property type="nucleotide sequence ID" value="NZ_VUMX01000005.1"/>
</dbReference>
<evidence type="ECO:0000313" key="4">
    <source>
        <dbReference type="Proteomes" id="UP000438120"/>
    </source>
</evidence>
<dbReference type="EMBL" id="VUMX01000005">
    <property type="protein sequence ID" value="MST86640.1"/>
    <property type="molecule type" value="Genomic_DNA"/>
</dbReference>
<evidence type="ECO:0000259" key="2">
    <source>
        <dbReference type="Pfam" id="PF05193"/>
    </source>
</evidence>
<evidence type="ECO:0000259" key="1">
    <source>
        <dbReference type="Pfam" id="PF00675"/>
    </source>
</evidence>
<feature type="domain" description="Peptidase M16 N-terminal" evidence="1">
    <location>
        <begin position="30"/>
        <end position="157"/>
    </location>
</feature>
<dbReference type="InterPro" id="IPR050361">
    <property type="entry name" value="MPP/UQCRC_Complex"/>
</dbReference>
<dbReference type="GO" id="GO:0046872">
    <property type="term" value="F:metal ion binding"/>
    <property type="evidence" value="ECO:0007669"/>
    <property type="project" value="InterPro"/>
</dbReference>
<protein>
    <submittedName>
        <fullName evidence="3">Insulinase family protein</fullName>
    </submittedName>
</protein>
<dbReference type="InterPro" id="IPR011249">
    <property type="entry name" value="Metalloenz_LuxS/M16"/>
</dbReference>
<dbReference type="OrthoDB" id="9811314at2"/>
<dbReference type="InterPro" id="IPR007863">
    <property type="entry name" value="Peptidase_M16_C"/>
</dbReference>
<sequence>MIKPTIIKKNYPSGFKAEIILRPGFNRRFMGIIVDFGSSDDQPVPGLAHFLEHKLFAQESGDLSLEFEKLGSDVNAFTSFNETMYYASGVKNVAPTIDLLFDLVGKPYFTDENVKKEIPIIQQELAMYQDEPDWPLGDVLMRSVYGDSNLAIDVAGTKESIASVDKKKLQKAYDDNYLAGRMSFVACGDFSDNQVKTIFRQVGHLQETLIKPGRGPQAGKKVRNKRQPKEPLVLSGGSVPLFAVCLNLKNFKKVLDSQDLAQILLEIMLESKLGSASAWYAKMRRGQLLNQPLQINVTYTRQGNYAVIMGMSPDARKVISAIKEELAPKALFAASKLPAMREFFNLQKRVWLAQTVRSLNNIAGLAVELAEESLDDEDLFENVAKMQALNFDEYCNFCASLLDKAGFYSALIEVDDADEEKDENDEEED</sequence>
<feature type="domain" description="Peptidase M16 C-terminal" evidence="2">
    <location>
        <begin position="164"/>
        <end position="326"/>
    </location>
</feature>
<dbReference type="Pfam" id="PF00675">
    <property type="entry name" value="Peptidase_M16"/>
    <property type="match status" value="1"/>
</dbReference>
<dbReference type="AlphaFoldDB" id="A0A6A8MDK1"/>
<accession>A0A6A8MDK1</accession>
<dbReference type="Gene3D" id="3.30.830.10">
    <property type="entry name" value="Metalloenzyme, LuxS/M16 peptidase-like"/>
    <property type="match status" value="2"/>
</dbReference>
<gene>
    <name evidence="3" type="ORF">FYJ62_03040</name>
</gene>